<dbReference type="InterPro" id="IPR036291">
    <property type="entry name" value="NAD(P)-bd_dom_sf"/>
</dbReference>
<dbReference type="PRINTS" id="PR00080">
    <property type="entry name" value="SDRFAMILY"/>
</dbReference>
<dbReference type="PRINTS" id="PR00081">
    <property type="entry name" value="GDHRDH"/>
</dbReference>
<evidence type="ECO:0000256" key="2">
    <source>
        <dbReference type="ARBA" id="ARBA00023002"/>
    </source>
</evidence>
<dbReference type="AlphaFoldDB" id="A0A075FYA3"/>
<dbReference type="PANTHER" id="PTHR44196">
    <property type="entry name" value="DEHYDROGENASE/REDUCTASE SDR FAMILY MEMBER 7B"/>
    <property type="match status" value="1"/>
</dbReference>
<evidence type="ECO:0000256" key="3">
    <source>
        <dbReference type="RuleBase" id="RU000363"/>
    </source>
</evidence>
<dbReference type="Gene3D" id="3.40.50.720">
    <property type="entry name" value="NAD(P)-binding Rossmann-like Domain"/>
    <property type="match status" value="1"/>
</dbReference>
<proteinExistence type="inferred from homology"/>
<evidence type="ECO:0000256" key="1">
    <source>
        <dbReference type="ARBA" id="ARBA00006484"/>
    </source>
</evidence>
<dbReference type="FunFam" id="3.40.50.720:FF:000047">
    <property type="entry name" value="NADP-dependent L-serine/L-allo-threonine dehydrogenase"/>
    <property type="match status" value="1"/>
</dbReference>
<name>A0A075FYA3_9ARCH</name>
<dbReference type="Pfam" id="PF00106">
    <property type="entry name" value="adh_short"/>
    <property type="match status" value="1"/>
</dbReference>
<reference evidence="4" key="1">
    <citation type="journal article" date="2014" name="Genome Biol. Evol.">
        <title>Pangenome evidence for extensive interdomain horizontal transfer affecting lineage core and shell genes in uncultured planktonic thaumarchaeota and euryarchaeota.</title>
        <authorList>
            <person name="Deschamps P."/>
            <person name="Zivanovic Y."/>
            <person name="Moreira D."/>
            <person name="Rodriguez-Valera F."/>
            <person name="Lopez-Garcia P."/>
        </authorList>
    </citation>
    <scope>NUCLEOTIDE SEQUENCE</scope>
</reference>
<comment type="similarity">
    <text evidence="1 3">Belongs to the short-chain dehydrogenases/reductases (SDR) family.</text>
</comment>
<dbReference type="SUPFAM" id="SSF51735">
    <property type="entry name" value="NAD(P)-binding Rossmann-fold domains"/>
    <property type="match status" value="1"/>
</dbReference>
<accession>A0A075FYA3</accession>
<dbReference type="NCBIfam" id="NF004825">
    <property type="entry name" value="PRK06181.1"/>
    <property type="match status" value="1"/>
</dbReference>
<dbReference type="InterPro" id="IPR002347">
    <property type="entry name" value="SDR_fam"/>
</dbReference>
<dbReference type="EMBL" id="KF900471">
    <property type="protein sequence ID" value="AIE96174.1"/>
    <property type="molecule type" value="Genomic_DNA"/>
</dbReference>
<sequence length="268" mass="29359">MNYRNKVVVITGASSGIGKAASIKFAKKNAKVVLVARRREKLLQVQKEISQYTDSTLVCQCDVSNKSQVKEMTDTVMDTFGRIDILVNNAGFVIYGKVSELTIEEIESQMETNYFGMIYCTKNFLPHMVEQGQGHIVNVASVGASFGVPGVASYCATKFAMLGFSEGLKHELSGTGVDVTVVSPIMVDTPLFDHPSFENFSRHSTIAILSPEKVANTILKAANSSRLEIVVPSVARAGIWAKQNFPFLINPIIGNAFRKQLTKRTSKK</sequence>
<keyword evidence="2" id="KW-0560">Oxidoreductase</keyword>
<dbReference type="PIRSF" id="PIRSF000126">
    <property type="entry name" value="11-beta-HSD1"/>
    <property type="match status" value="1"/>
</dbReference>
<protein>
    <submittedName>
        <fullName evidence="4">Short-chain dehydrogenase/reductase SDR</fullName>
    </submittedName>
</protein>
<dbReference type="GO" id="GO:0016616">
    <property type="term" value="F:oxidoreductase activity, acting on the CH-OH group of donors, NAD or NADP as acceptor"/>
    <property type="evidence" value="ECO:0007669"/>
    <property type="project" value="UniProtKB-ARBA"/>
</dbReference>
<dbReference type="PANTHER" id="PTHR44196:SF1">
    <property type="entry name" value="DEHYDROGENASE_REDUCTASE SDR FAMILY MEMBER 7B"/>
    <property type="match status" value="1"/>
</dbReference>
<dbReference type="GO" id="GO:0016020">
    <property type="term" value="C:membrane"/>
    <property type="evidence" value="ECO:0007669"/>
    <property type="project" value="TreeGrafter"/>
</dbReference>
<evidence type="ECO:0000313" key="4">
    <source>
        <dbReference type="EMBL" id="AIE96174.1"/>
    </source>
</evidence>
<organism evidence="4">
    <name type="scientific">uncultured marine thaumarchaeote AD1000_73_G07</name>
    <dbReference type="NCBI Taxonomy" id="1455939"/>
    <lineage>
        <taxon>Archaea</taxon>
        <taxon>Nitrososphaerota</taxon>
        <taxon>environmental samples</taxon>
    </lineage>
</organism>